<dbReference type="SUPFAM" id="SSF52540">
    <property type="entry name" value="P-loop containing nucleoside triphosphate hydrolases"/>
    <property type="match status" value="1"/>
</dbReference>
<evidence type="ECO:0000256" key="8">
    <source>
        <dbReference type="ARBA" id="ARBA00034617"/>
    </source>
</evidence>
<dbReference type="STRING" id="272562.CA_C1142"/>
<evidence type="ECO:0000256" key="2">
    <source>
        <dbReference type="ARBA" id="ARBA00022741"/>
    </source>
</evidence>
<dbReference type="PATRIC" id="fig|272562.8.peg.1347"/>
<dbReference type="GO" id="GO:0003677">
    <property type="term" value="F:DNA binding"/>
    <property type="evidence" value="ECO:0007669"/>
    <property type="project" value="UniProtKB-KW"/>
</dbReference>
<evidence type="ECO:0000256" key="7">
    <source>
        <dbReference type="ARBA" id="ARBA00023235"/>
    </source>
</evidence>
<dbReference type="Gene3D" id="1.10.10.160">
    <property type="match status" value="1"/>
</dbReference>
<feature type="domain" description="UvrD-like helicase C-terminal" evidence="13">
    <location>
        <begin position="257"/>
        <end position="526"/>
    </location>
</feature>
<keyword evidence="5 11" id="KW-0067">ATP-binding</keyword>
<dbReference type="PIR" id="H97040">
    <property type="entry name" value="H97040"/>
</dbReference>
<dbReference type="CDD" id="cd17932">
    <property type="entry name" value="DEXQc_UvrD"/>
    <property type="match status" value="1"/>
</dbReference>
<evidence type="ECO:0000256" key="5">
    <source>
        <dbReference type="ARBA" id="ARBA00022840"/>
    </source>
</evidence>
<dbReference type="GO" id="GO:0043138">
    <property type="term" value="F:3'-5' DNA helicase activity"/>
    <property type="evidence" value="ECO:0007669"/>
    <property type="project" value="UniProtKB-EC"/>
</dbReference>
<dbReference type="Pfam" id="PF13361">
    <property type="entry name" value="UvrD_C"/>
    <property type="match status" value="1"/>
</dbReference>
<dbReference type="InterPro" id="IPR027417">
    <property type="entry name" value="P-loop_NTPase"/>
</dbReference>
<protein>
    <recommendedName>
        <fullName evidence="9">DNA 3'-5' helicase</fullName>
        <ecNumber evidence="9">5.6.2.4</ecNumber>
    </recommendedName>
</protein>
<dbReference type="PANTHER" id="PTHR11070">
    <property type="entry name" value="UVRD / RECB / PCRA DNA HELICASE FAMILY MEMBER"/>
    <property type="match status" value="1"/>
</dbReference>
<keyword evidence="15" id="KW-1185">Reference proteome</keyword>
<evidence type="ECO:0000313" key="15">
    <source>
        <dbReference type="Proteomes" id="UP000000814"/>
    </source>
</evidence>
<organism evidence="14 15">
    <name type="scientific">Clostridium acetobutylicum (strain ATCC 824 / DSM 792 / JCM 1419 / IAM 19013 / LMG 5710 / NBRC 13948 / NRRL B-527 / VKM B-1787 / 2291 / W)</name>
    <dbReference type="NCBI Taxonomy" id="272562"/>
    <lineage>
        <taxon>Bacteria</taxon>
        <taxon>Bacillati</taxon>
        <taxon>Bacillota</taxon>
        <taxon>Clostridia</taxon>
        <taxon>Eubacteriales</taxon>
        <taxon>Clostridiaceae</taxon>
        <taxon>Clostridium</taxon>
    </lineage>
</organism>
<dbReference type="GO" id="GO:0016887">
    <property type="term" value="F:ATP hydrolysis activity"/>
    <property type="evidence" value="ECO:0007669"/>
    <property type="project" value="RHEA"/>
</dbReference>
<dbReference type="RefSeq" id="WP_010964456.1">
    <property type="nucleotide sequence ID" value="NC_003030.1"/>
</dbReference>
<dbReference type="AlphaFoldDB" id="Q97JY0"/>
<dbReference type="OrthoDB" id="9810135at2"/>
<dbReference type="EC" id="5.6.2.4" evidence="9"/>
<evidence type="ECO:0000256" key="10">
    <source>
        <dbReference type="ARBA" id="ARBA00048988"/>
    </source>
</evidence>
<dbReference type="PROSITE" id="PS51198">
    <property type="entry name" value="UVRD_HELICASE_ATP_BIND"/>
    <property type="match status" value="1"/>
</dbReference>
<dbReference type="HOGENOM" id="CLU_004585_6_1_9"/>
<evidence type="ECO:0000259" key="13">
    <source>
        <dbReference type="PROSITE" id="PS51217"/>
    </source>
</evidence>
<keyword evidence="6" id="KW-0238">DNA-binding</keyword>
<sequence>MEINKQQKEVINLNEGIYCVSAGAGSGKTFSLVQHIIHLVNDLNIPQSDILLISFTRAAVNNLKKKLEENFIYDVSVHTFHSLSAKILSEYGLNVSKTLPVWKIQKEFEKINSNVETEKILSWIGFQKNHGKTPKDKFYPIETDYTETELRAMFKLYENLKEKENCYDFEDWIILALEKLKKHPRKWKYVMADEVQDSNDLNIEMIKLISKNLICVGDVRQAIYSFRGSSPQFFLNFDKEFNGAKILHLDINYRSKKNIVDKSNKFIKPYFKDYKYYSDSIANFKDNGEIKYFSFVNKLEESEKISNLIKEKITKGEDPNNIAVLYRLNDDSSYLECVLRRDKIPYYIENDSSFFKRKEIAGIMGYLRLIQNSKDDGAFLDVWNLRNIPLKYMSGTILSDIRKQSVKENKSYFEIFKKMDFNKMFQIRSRNDFIKSIEKLKHKNKVSIKQLIDDIVKEFNLYQWIKEKYPNKDEQEERKGSIDVLKSFIVNDDLQFFIDFVQTSNMNIKKKDKDGVKLMSIHRSKGLEWKSVFVIGIQDTRFPNARNGLNEEARLFYVATTRAIENLYLSEIGRNNSFICQYRDGVGLQSRAVDKKQFKKELSSTTYGN</sequence>
<keyword evidence="3 11" id="KW-0378">Hydrolase</keyword>
<evidence type="ECO:0000259" key="12">
    <source>
        <dbReference type="PROSITE" id="PS51198"/>
    </source>
</evidence>
<evidence type="ECO:0000256" key="1">
    <source>
        <dbReference type="ARBA" id="ARBA00009922"/>
    </source>
</evidence>
<dbReference type="Gene3D" id="3.40.50.300">
    <property type="entry name" value="P-loop containing nucleotide triphosphate hydrolases"/>
    <property type="match status" value="2"/>
</dbReference>
<proteinExistence type="inferred from homology"/>
<evidence type="ECO:0000256" key="3">
    <source>
        <dbReference type="ARBA" id="ARBA00022801"/>
    </source>
</evidence>
<dbReference type="InterPro" id="IPR000212">
    <property type="entry name" value="DNA_helicase_UvrD/REP"/>
</dbReference>
<dbReference type="GO" id="GO:0000725">
    <property type="term" value="P:recombinational repair"/>
    <property type="evidence" value="ECO:0007669"/>
    <property type="project" value="TreeGrafter"/>
</dbReference>
<dbReference type="eggNOG" id="COG0210">
    <property type="taxonomic scope" value="Bacteria"/>
</dbReference>
<dbReference type="Proteomes" id="UP000000814">
    <property type="component" value="Chromosome"/>
</dbReference>
<dbReference type="EMBL" id="AE001437">
    <property type="protein sequence ID" value="AAK79115.1"/>
    <property type="molecule type" value="Genomic_DNA"/>
</dbReference>
<evidence type="ECO:0000313" key="14">
    <source>
        <dbReference type="EMBL" id="AAK79115.1"/>
    </source>
</evidence>
<keyword evidence="4 11" id="KW-0347">Helicase</keyword>
<evidence type="ECO:0000256" key="9">
    <source>
        <dbReference type="ARBA" id="ARBA00034808"/>
    </source>
</evidence>
<evidence type="ECO:0000256" key="6">
    <source>
        <dbReference type="ARBA" id="ARBA00023125"/>
    </source>
</evidence>
<dbReference type="Gene3D" id="1.10.486.10">
    <property type="entry name" value="PCRA, domain 4"/>
    <property type="match status" value="1"/>
</dbReference>
<reference evidence="14 15" key="1">
    <citation type="journal article" date="2001" name="J. Bacteriol.">
        <title>Genome sequence and comparative analysis of the solvent-producing bacterium Clostridium acetobutylicum.</title>
        <authorList>
            <person name="Nolling J."/>
            <person name="Breton G."/>
            <person name="Omelchenko M.V."/>
            <person name="Makarova K.S."/>
            <person name="Zeng Q."/>
            <person name="Gibson R."/>
            <person name="Lee H.M."/>
            <person name="Dubois J."/>
            <person name="Qiu D."/>
            <person name="Hitti J."/>
            <person name="Wolf Y.I."/>
            <person name="Tatusov R.L."/>
            <person name="Sabathe F."/>
            <person name="Doucette-Stamm L."/>
            <person name="Soucaille P."/>
            <person name="Daly M.J."/>
            <person name="Bennett G.N."/>
            <person name="Koonin E.V."/>
            <person name="Smith D.R."/>
        </authorList>
    </citation>
    <scope>NUCLEOTIDE SEQUENCE [LARGE SCALE GENOMIC DNA]</scope>
    <source>
        <strain evidence="15">ATCC 824 / DSM 792 / JCM 1419 / LMG 5710 / VKM B-1787</strain>
    </source>
</reference>
<accession>Q97JY0</accession>
<dbReference type="Pfam" id="PF00580">
    <property type="entry name" value="UvrD-helicase"/>
    <property type="match status" value="1"/>
</dbReference>
<comment type="catalytic activity">
    <reaction evidence="8">
        <text>Couples ATP hydrolysis with the unwinding of duplex DNA by translocating in the 3'-5' direction.</text>
        <dbReference type="EC" id="5.6.2.4"/>
    </reaction>
</comment>
<comment type="catalytic activity">
    <reaction evidence="10">
        <text>ATP + H2O = ADP + phosphate + H(+)</text>
        <dbReference type="Rhea" id="RHEA:13065"/>
        <dbReference type="ChEBI" id="CHEBI:15377"/>
        <dbReference type="ChEBI" id="CHEBI:15378"/>
        <dbReference type="ChEBI" id="CHEBI:30616"/>
        <dbReference type="ChEBI" id="CHEBI:43474"/>
        <dbReference type="ChEBI" id="CHEBI:456216"/>
        <dbReference type="EC" id="5.6.2.4"/>
    </reaction>
</comment>
<name>Q97JY0_CLOAB</name>
<dbReference type="GeneID" id="44997652"/>
<feature type="domain" description="UvrD-like helicase ATP-binding" evidence="12">
    <location>
        <begin position="1"/>
        <end position="256"/>
    </location>
</feature>
<dbReference type="InterPro" id="IPR014016">
    <property type="entry name" value="UvrD-like_ATP-bd"/>
</dbReference>
<gene>
    <name evidence="14" type="primary">uvrD</name>
    <name evidence="14" type="ordered locus">CA_C1142</name>
</gene>
<evidence type="ECO:0000256" key="11">
    <source>
        <dbReference type="PROSITE-ProRule" id="PRU00560"/>
    </source>
</evidence>
<dbReference type="PANTHER" id="PTHR11070:SF2">
    <property type="entry name" value="ATP-DEPENDENT DNA HELICASE SRS2"/>
    <property type="match status" value="1"/>
</dbReference>
<keyword evidence="2 11" id="KW-0547">Nucleotide-binding</keyword>
<keyword evidence="7" id="KW-0413">Isomerase</keyword>
<dbReference type="PROSITE" id="PS51217">
    <property type="entry name" value="UVRD_HELICASE_CTER"/>
    <property type="match status" value="1"/>
</dbReference>
<feature type="binding site" evidence="11">
    <location>
        <begin position="22"/>
        <end position="29"/>
    </location>
    <ligand>
        <name>ATP</name>
        <dbReference type="ChEBI" id="CHEBI:30616"/>
    </ligand>
</feature>
<dbReference type="InterPro" id="IPR013986">
    <property type="entry name" value="DExx_box_DNA_helicase_dom_sf"/>
</dbReference>
<dbReference type="InterPro" id="IPR014017">
    <property type="entry name" value="DNA_helicase_UvrD-like_C"/>
</dbReference>
<dbReference type="GO" id="GO:0005524">
    <property type="term" value="F:ATP binding"/>
    <property type="evidence" value="ECO:0007669"/>
    <property type="project" value="UniProtKB-UniRule"/>
</dbReference>
<comment type="similarity">
    <text evidence="1">Belongs to the helicase family. UvrD subfamily.</text>
</comment>
<evidence type="ECO:0000256" key="4">
    <source>
        <dbReference type="ARBA" id="ARBA00022806"/>
    </source>
</evidence>
<dbReference type="KEGG" id="cac:CA_C1142"/>